<accession>A0A371HVR4</accession>
<comment type="caution">
    <text evidence="1">The sequence shown here is derived from an EMBL/GenBank/DDBJ whole genome shotgun (WGS) entry which is preliminary data.</text>
</comment>
<protein>
    <submittedName>
        <fullName evidence="1">Uncharacterized protein</fullName>
    </submittedName>
</protein>
<gene>
    <name evidence="1" type="ORF">CR513_09081</name>
</gene>
<dbReference type="AlphaFoldDB" id="A0A371HVR4"/>
<keyword evidence="2" id="KW-1185">Reference proteome</keyword>
<dbReference type="Proteomes" id="UP000257109">
    <property type="component" value="Unassembled WGS sequence"/>
</dbReference>
<evidence type="ECO:0000313" key="2">
    <source>
        <dbReference type="Proteomes" id="UP000257109"/>
    </source>
</evidence>
<sequence>MSEVSILENLVEDVTNDMPIALRKGKRSCSSVRKVGILPWDKGCILRIRGNLVIWRSNKKNVVARSSVKA</sequence>
<evidence type="ECO:0000313" key="1">
    <source>
        <dbReference type="EMBL" id="RDY06877.1"/>
    </source>
</evidence>
<organism evidence="1 2">
    <name type="scientific">Mucuna pruriens</name>
    <name type="common">Velvet bean</name>
    <name type="synonym">Dolichos pruriens</name>
    <dbReference type="NCBI Taxonomy" id="157652"/>
    <lineage>
        <taxon>Eukaryota</taxon>
        <taxon>Viridiplantae</taxon>
        <taxon>Streptophyta</taxon>
        <taxon>Embryophyta</taxon>
        <taxon>Tracheophyta</taxon>
        <taxon>Spermatophyta</taxon>
        <taxon>Magnoliopsida</taxon>
        <taxon>eudicotyledons</taxon>
        <taxon>Gunneridae</taxon>
        <taxon>Pentapetalae</taxon>
        <taxon>rosids</taxon>
        <taxon>fabids</taxon>
        <taxon>Fabales</taxon>
        <taxon>Fabaceae</taxon>
        <taxon>Papilionoideae</taxon>
        <taxon>50 kb inversion clade</taxon>
        <taxon>NPAAA clade</taxon>
        <taxon>indigoferoid/millettioid clade</taxon>
        <taxon>Phaseoleae</taxon>
        <taxon>Mucuna</taxon>
    </lineage>
</organism>
<feature type="non-terminal residue" evidence="1">
    <location>
        <position position="1"/>
    </location>
</feature>
<reference evidence="1" key="1">
    <citation type="submission" date="2018-05" db="EMBL/GenBank/DDBJ databases">
        <title>Draft genome of Mucuna pruriens seed.</title>
        <authorList>
            <person name="Nnadi N.E."/>
            <person name="Vos R."/>
            <person name="Hasami M.H."/>
            <person name="Devisetty U.K."/>
            <person name="Aguiy J.C."/>
        </authorList>
    </citation>
    <scope>NUCLEOTIDE SEQUENCE [LARGE SCALE GENOMIC DNA]</scope>
    <source>
        <strain evidence="1">JCA_2017</strain>
    </source>
</reference>
<dbReference type="EMBL" id="QJKJ01001595">
    <property type="protein sequence ID" value="RDY06877.1"/>
    <property type="molecule type" value="Genomic_DNA"/>
</dbReference>
<name>A0A371HVR4_MUCPR</name>
<proteinExistence type="predicted"/>